<evidence type="ECO:0000256" key="1">
    <source>
        <dbReference type="ARBA" id="ARBA00004141"/>
    </source>
</evidence>
<dbReference type="Pfam" id="PF09685">
    <property type="entry name" value="MamF_MmsF"/>
    <property type="match status" value="1"/>
</dbReference>
<comment type="subcellular location">
    <subcellularLocation>
        <location evidence="1">Membrane</location>
        <topology evidence="1">Multi-pass membrane protein</topology>
    </subcellularLocation>
</comment>
<keyword evidence="4 5" id="KW-0472">Membrane</keyword>
<feature type="transmembrane region" description="Helical" evidence="5">
    <location>
        <begin position="23"/>
        <end position="42"/>
    </location>
</feature>
<dbReference type="AlphaFoldDB" id="A0A1F5B034"/>
<proteinExistence type="predicted"/>
<evidence type="ECO:0008006" key="8">
    <source>
        <dbReference type="Google" id="ProtNLM"/>
    </source>
</evidence>
<evidence type="ECO:0000256" key="2">
    <source>
        <dbReference type="ARBA" id="ARBA00022692"/>
    </source>
</evidence>
<keyword evidence="2 5" id="KW-0812">Transmembrane</keyword>
<protein>
    <recommendedName>
        <fullName evidence="8">Import component protein</fullName>
    </recommendedName>
</protein>
<dbReference type="EMBL" id="MEYI01000020">
    <property type="protein sequence ID" value="OGD23981.1"/>
    <property type="molecule type" value="Genomic_DNA"/>
</dbReference>
<evidence type="ECO:0000256" key="3">
    <source>
        <dbReference type="ARBA" id="ARBA00022989"/>
    </source>
</evidence>
<sequence>MDMQQNNVPVEAGAQQKKEGKNVLMAILAYIGPLVIVSYVVAKEDPFVKFHIKQGLVLLVIEAGVWILGMMLWQFWSVLSIINFATFVLSVVGIINAMKGKEEELPIVGKFSKYFPL</sequence>
<organism evidence="6 7">
    <name type="scientific">Candidatus Azambacteria bacterium RBG_16_47_10</name>
    <dbReference type="NCBI Taxonomy" id="1797292"/>
    <lineage>
        <taxon>Bacteria</taxon>
        <taxon>Candidatus Azamiibacteriota</taxon>
    </lineage>
</organism>
<evidence type="ECO:0000313" key="6">
    <source>
        <dbReference type="EMBL" id="OGD23981.1"/>
    </source>
</evidence>
<reference evidence="6 7" key="1">
    <citation type="journal article" date="2016" name="Nat. Commun.">
        <title>Thousands of microbial genomes shed light on interconnected biogeochemical processes in an aquifer system.</title>
        <authorList>
            <person name="Anantharaman K."/>
            <person name="Brown C.T."/>
            <person name="Hug L.A."/>
            <person name="Sharon I."/>
            <person name="Castelle C.J."/>
            <person name="Probst A.J."/>
            <person name="Thomas B.C."/>
            <person name="Singh A."/>
            <person name="Wilkins M.J."/>
            <person name="Karaoz U."/>
            <person name="Brodie E.L."/>
            <person name="Williams K.H."/>
            <person name="Hubbard S.S."/>
            <person name="Banfield J.F."/>
        </authorList>
    </citation>
    <scope>NUCLEOTIDE SEQUENCE [LARGE SCALE GENOMIC DNA]</scope>
</reference>
<dbReference type="Proteomes" id="UP000176639">
    <property type="component" value="Unassembled WGS sequence"/>
</dbReference>
<name>A0A1F5B034_9BACT</name>
<gene>
    <name evidence="6" type="ORF">A2Z10_03660</name>
</gene>
<keyword evidence="3 5" id="KW-1133">Transmembrane helix</keyword>
<dbReference type="InterPro" id="IPR019109">
    <property type="entry name" value="MamF_MmsF"/>
</dbReference>
<evidence type="ECO:0000256" key="4">
    <source>
        <dbReference type="ARBA" id="ARBA00023136"/>
    </source>
</evidence>
<accession>A0A1F5B034</accession>
<feature type="transmembrane region" description="Helical" evidence="5">
    <location>
        <begin position="79"/>
        <end position="98"/>
    </location>
</feature>
<evidence type="ECO:0000313" key="7">
    <source>
        <dbReference type="Proteomes" id="UP000176639"/>
    </source>
</evidence>
<evidence type="ECO:0000256" key="5">
    <source>
        <dbReference type="SAM" id="Phobius"/>
    </source>
</evidence>
<comment type="caution">
    <text evidence="6">The sequence shown here is derived from an EMBL/GenBank/DDBJ whole genome shotgun (WGS) entry which is preliminary data.</text>
</comment>